<evidence type="ECO:0000256" key="9">
    <source>
        <dbReference type="ARBA" id="ARBA00023136"/>
    </source>
</evidence>
<keyword evidence="10" id="KW-0407">Ion channel</keyword>
<evidence type="ECO:0000256" key="10">
    <source>
        <dbReference type="ARBA" id="ARBA00023303"/>
    </source>
</evidence>
<accession>A0A090LT30</accession>
<dbReference type="WBParaSite" id="SRAE_X000069900.1">
    <property type="protein sequence ID" value="SRAE_X000069900.1"/>
    <property type="gene ID" value="WBGene00266258"/>
</dbReference>
<feature type="domain" description="Neurotransmitter-gated ion-channel ligand-binding" evidence="12">
    <location>
        <begin position="106"/>
        <end position="307"/>
    </location>
</feature>
<evidence type="ECO:0000259" key="13">
    <source>
        <dbReference type="Pfam" id="PF02932"/>
    </source>
</evidence>
<dbReference type="SUPFAM" id="SSF90112">
    <property type="entry name" value="Neurotransmitter-gated ion-channel transmembrane pore"/>
    <property type="match status" value="1"/>
</dbReference>
<dbReference type="GeneID" id="36383752"/>
<keyword evidence="6" id="KW-0732">Signal</keyword>
<reference evidence="16" key="2">
    <citation type="submission" date="2020-12" db="UniProtKB">
        <authorList>
            <consortium name="WormBaseParasite"/>
        </authorList>
    </citation>
    <scope>IDENTIFICATION</scope>
</reference>
<dbReference type="AlphaFoldDB" id="A0A090LT30"/>
<dbReference type="Gene3D" id="2.70.170.10">
    <property type="entry name" value="Neurotransmitter-gated ion-channel ligand-binding domain"/>
    <property type="match status" value="1"/>
</dbReference>
<evidence type="ECO:0000313" key="17">
    <source>
        <dbReference type="WormBase" id="SRAE_X000069900"/>
    </source>
</evidence>
<dbReference type="Pfam" id="PF02931">
    <property type="entry name" value="Neur_chan_LBD"/>
    <property type="match status" value="1"/>
</dbReference>
<sequence>MIVIFGQSKIFKQSENKNKLFLIIYFIILNFIKIADCGYVTKYGIEYDHKTLNELFPDFMNKNDYLSKEPINSFEKYSSINSISRNKRHIVSNESTIPGCNDDAVILGWLLKDYNCLRIPGDGHVKVEVEIWIQEVSKIIEITSEFEVDLYVTEMWNDPSLAFSHLLPCKSNMSVDGPTVLEQIWNPRGCFINSKDAKIHSSPVKNIFLQIYDNGNVWHNYRIKLTGPCTNALKTFPIDTQKCSLFYESFNHNLAEVEMTWTSNPILILKEVKLPDYILIDNYTTTVKRLYPPGIWNELIATFTFQRLYGFYILQVYVPAYISVFISWISFYLGSENVAPRTTVGVNALLALTFQFGSVVSNLPKTSDVKAIDVMILICMAFIFLSLIELALVGYLARGPKKERIRINLAWIFPSIKQYYITAGQVDFISALMFPSTFLAFNIWYWFFFLGRLR</sequence>
<dbReference type="WormBase" id="SRAE_X000069900">
    <property type="protein sequence ID" value="SRP10623"/>
    <property type="gene ID" value="WBGene00266258"/>
</dbReference>
<evidence type="ECO:0000256" key="8">
    <source>
        <dbReference type="ARBA" id="ARBA00023065"/>
    </source>
</evidence>
<protein>
    <submittedName>
        <fullName evidence="14 16">Uncharacterized protein</fullName>
    </submittedName>
</protein>
<gene>
    <name evidence="14 16 17" type="ORF">SRAE_X000069900</name>
</gene>
<evidence type="ECO:0000256" key="7">
    <source>
        <dbReference type="ARBA" id="ARBA00022989"/>
    </source>
</evidence>
<proteinExistence type="predicted"/>
<dbReference type="eggNOG" id="KOG3644">
    <property type="taxonomic scope" value="Eukaryota"/>
</dbReference>
<evidence type="ECO:0000256" key="3">
    <source>
        <dbReference type="ARBA" id="ARBA00022448"/>
    </source>
</evidence>
<evidence type="ECO:0000313" key="14">
    <source>
        <dbReference type="EMBL" id="CEF71372.1"/>
    </source>
</evidence>
<dbReference type="CDD" id="cd19049">
    <property type="entry name" value="LGIC_TM_anion"/>
    <property type="match status" value="1"/>
</dbReference>
<dbReference type="InterPro" id="IPR006028">
    <property type="entry name" value="GABAA/Glycine_rcpt"/>
</dbReference>
<feature type="transmembrane region" description="Helical" evidence="11">
    <location>
        <begin position="20"/>
        <end position="41"/>
    </location>
</feature>
<organism evidence="14">
    <name type="scientific">Strongyloides ratti</name>
    <name type="common">Parasitic roundworm</name>
    <dbReference type="NCBI Taxonomy" id="34506"/>
    <lineage>
        <taxon>Eukaryota</taxon>
        <taxon>Metazoa</taxon>
        <taxon>Ecdysozoa</taxon>
        <taxon>Nematoda</taxon>
        <taxon>Chromadorea</taxon>
        <taxon>Rhabditida</taxon>
        <taxon>Tylenchina</taxon>
        <taxon>Panagrolaimomorpha</taxon>
        <taxon>Strongyloidoidea</taxon>
        <taxon>Strongyloididae</taxon>
        <taxon>Strongyloides</taxon>
    </lineage>
</organism>
<dbReference type="SUPFAM" id="SSF63712">
    <property type="entry name" value="Nicotinic receptor ligand binding domain-like"/>
    <property type="match status" value="1"/>
</dbReference>
<evidence type="ECO:0000313" key="15">
    <source>
        <dbReference type="Proteomes" id="UP000035682"/>
    </source>
</evidence>
<dbReference type="Pfam" id="PF02932">
    <property type="entry name" value="Neur_chan_memb"/>
    <property type="match status" value="1"/>
</dbReference>
<dbReference type="CTD" id="36383752"/>
<evidence type="ECO:0000256" key="4">
    <source>
        <dbReference type="ARBA" id="ARBA00022475"/>
    </source>
</evidence>
<keyword evidence="9 11" id="KW-0472">Membrane</keyword>
<dbReference type="InterPro" id="IPR036719">
    <property type="entry name" value="Neuro-gated_channel_TM_sf"/>
</dbReference>
<evidence type="ECO:0000259" key="12">
    <source>
        <dbReference type="Pfam" id="PF02931"/>
    </source>
</evidence>
<keyword evidence="8" id="KW-0406">Ion transport</keyword>
<dbReference type="PANTHER" id="PTHR18945">
    <property type="entry name" value="NEUROTRANSMITTER GATED ION CHANNEL"/>
    <property type="match status" value="1"/>
</dbReference>
<dbReference type="Proteomes" id="UP000035682">
    <property type="component" value="Unplaced"/>
</dbReference>
<evidence type="ECO:0000256" key="2">
    <source>
        <dbReference type="ARBA" id="ARBA00004236"/>
    </source>
</evidence>
<dbReference type="InterPro" id="IPR036734">
    <property type="entry name" value="Neur_chan_lig-bd_sf"/>
</dbReference>
<evidence type="ECO:0000256" key="6">
    <source>
        <dbReference type="ARBA" id="ARBA00022729"/>
    </source>
</evidence>
<dbReference type="CDD" id="cd18990">
    <property type="entry name" value="LGIC_ECD_GABAAR"/>
    <property type="match status" value="1"/>
</dbReference>
<dbReference type="PRINTS" id="PR00252">
    <property type="entry name" value="NRIONCHANNEL"/>
</dbReference>
<evidence type="ECO:0000313" key="16">
    <source>
        <dbReference type="WBParaSite" id="SRAE_X000069900.1"/>
    </source>
</evidence>
<dbReference type="PRINTS" id="PR00253">
    <property type="entry name" value="GABAARECEPTR"/>
</dbReference>
<comment type="subcellular location">
    <subcellularLocation>
        <location evidence="2">Cell membrane</location>
    </subcellularLocation>
    <subcellularLocation>
        <location evidence="1">Membrane</location>
        <topology evidence="1">Multi-pass membrane protein</topology>
    </subcellularLocation>
</comment>
<dbReference type="GO" id="GO:0005230">
    <property type="term" value="F:extracellular ligand-gated monoatomic ion channel activity"/>
    <property type="evidence" value="ECO:0007669"/>
    <property type="project" value="InterPro"/>
</dbReference>
<feature type="transmembrane region" description="Helical" evidence="11">
    <location>
        <begin position="309"/>
        <end position="332"/>
    </location>
</feature>
<dbReference type="GO" id="GO:0004888">
    <property type="term" value="F:transmembrane signaling receptor activity"/>
    <property type="evidence" value="ECO:0007669"/>
    <property type="project" value="InterPro"/>
</dbReference>
<evidence type="ECO:0000256" key="1">
    <source>
        <dbReference type="ARBA" id="ARBA00004141"/>
    </source>
</evidence>
<dbReference type="InterPro" id="IPR038050">
    <property type="entry name" value="Neuro_actylchol_rec"/>
</dbReference>
<dbReference type="STRING" id="34506.A0A090LT30"/>
<dbReference type="GO" id="GO:0005886">
    <property type="term" value="C:plasma membrane"/>
    <property type="evidence" value="ECO:0007669"/>
    <property type="project" value="UniProtKB-SubCell"/>
</dbReference>
<dbReference type="InterPro" id="IPR006201">
    <property type="entry name" value="Neur_channel"/>
</dbReference>
<keyword evidence="5 11" id="KW-0812">Transmembrane</keyword>
<feature type="domain" description="Neurotransmitter-gated ion-channel transmembrane" evidence="13">
    <location>
        <begin position="316"/>
        <end position="404"/>
    </location>
</feature>
<keyword evidence="7 11" id="KW-1133">Transmembrane helix</keyword>
<keyword evidence="15" id="KW-1185">Reference proteome</keyword>
<name>A0A090LT30_STRRB</name>
<dbReference type="InterPro" id="IPR006202">
    <property type="entry name" value="Neur_chan_lig-bd"/>
</dbReference>
<dbReference type="RefSeq" id="XP_024510568.1">
    <property type="nucleotide sequence ID" value="XM_024645073.1"/>
</dbReference>
<dbReference type="EMBL" id="LN609530">
    <property type="protein sequence ID" value="CEF71372.1"/>
    <property type="molecule type" value="Genomic_DNA"/>
</dbReference>
<reference evidence="14 15" key="1">
    <citation type="submission" date="2014-09" db="EMBL/GenBank/DDBJ databases">
        <authorList>
            <person name="Martin A.A."/>
        </authorList>
    </citation>
    <scope>NUCLEOTIDE SEQUENCE</scope>
    <source>
        <strain evidence="15">ED321</strain>
        <strain evidence="14">ED321 Heterogonic</strain>
    </source>
</reference>
<keyword evidence="3" id="KW-0813">Transport</keyword>
<dbReference type="InterPro" id="IPR006029">
    <property type="entry name" value="Neurotrans-gated_channel_TM"/>
</dbReference>
<feature type="transmembrane region" description="Helical" evidence="11">
    <location>
        <begin position="426"/>
        <end position="447"/>
    </location>
</feature>
<feature type="transmembrane region" description="Helical" evidence="11">
    <location>
        <begin position="375"/>
        <end position="397"/>
    </location>
</feature>
<dbReference type="OMA" id="FYESFTH"/>
<dbReference type="OrthoDB" id="442503at2759"/>
<dbReference type="Gene3D" id="1.20.58.390">
    <property type="entry name" value="Neurotransmitter-gated ion-channel transmembrane domain"/>
    <property type="match status" value="1"/>
</dbReference>
<evidence type="ECO:0000256" key="5">
    <source>
        <dbReference type="ARBA" id="ARBA00022692"/>
    </source>
</evidence>
<keyword evidence="4" id="KW-1003">Cell membrane</keyword>
<feature type="transmembrane region" description="Helical" evidence="11">
    <location>
        <begin position="344"/>
        <end position="363"/>
    </location>
</feature>
<evidence type="ECO:0000256" key="11">
    <source>
        <dbReference type="SAM" id="Phobius"/>
    </source>
</evidence>